<dbReference type="HAMAP" id="MF_01576">
    <property type="entry name" value="THF_DHG_CYH"/>
    <property type="match status" value="1"/>
</dbReference>
<evidence type="ECO:0000256" key="3">
    <source>
        <dbReference type="ARBA" id="ARBA00022563"/>
    </source>
</evidence>
<reference evidence="11 12" key="1">
    <citation type="journal article" date="2021" name="Elife">
        <title>Chloroplast acquisition without the gene transfer in kleptoplastic sea slugs, Plakobranchus ocellatus.</title>
        <authorList>
            <person name="Maeda T."/>
            <person name="Takahashi S."/>
            <person name="Yoshida T."/>
            <person name="Shimamura S."/>
            <person name="Takaki Y."/>
            <person name="Nagai Y."/>
            <person name="Toyoda A."/>
            <person name="Suzuki Y."/>
            <person name="Arimoto A."/>
            <person name="Ishii H."/>
            <person name="Satoh N."/>
            <person name="Nishiyama T."/>
            <person name="Hasebe M."/>
            <person name="Maruyama T."/>
            <person name="Minagawa J."/>
            <person name="Obokata J."/>
            <person name="Shigenobu S."/>
        </authorList>
    </citation>
    <scope>NUCLEOTIDE SEQUENCE [LARGE SCALE GENOMIC DNA]</scope>
</reference>
<accession>A0AAV4D9E4</accession>
<evidence type="ECO:0000256" key="4">
    <source>
        <dbReference type="ARBA" id="ARBA00022801"/>
    </source>
</evidence>
<evidence type="ECO:0000256" key="1">
    <source>
        <dbReference type="ARBA" id="ARBA00011738"/>
    </source>
</evidence>
<dbReference type="InterPro" id="IPR000672">
    <property type="entry name" value="THF_DH/CycHdrlase"/>
</dbReference>
<evidence type="ECO:0000256" key="7">
    <source>
        <dbReference type="ARBA" id="ARBA00036357"/>
    </source>
</evidence>
<dbReference type="InterPro" id="IPR036291">
    <property type="entry name" value="NAD(P)-bd_dom_sf"/>
</dbReference>
<gene>
    <name evidence="11" type="ORF">PoB_006730900</name>
</gene>
<sequence>MPCIVRAVAVSMLLAYQVLLQAVINQYLNNDLNIFRQLLIFKNKACIISKYKNSVDHQKLRHYNAAVQCLQKLQHPGSCFPHSTTFWFGTSCSHWNFSTKSRHQQTIRIDGKAIAQEIKDEIKAEVELLLEHGLRAPHLTVLLVGSDPASVVYVRNKAKAAEYTGITCEVLRLPESVSERAVLREINFLNSLPDVDGILVQLPLPPQINKRTICDAVRPDRDVDGFNVLNVGRFCVDQEAFMPATPSGVLEIMKRLKIETFGKNAVVCGRSKNVGMPIAMHLHSNGNATTTICHRNTPQEELVKFTRAADIIVTATGVPGLITSDMVSEGVIVIDVGITRMLSDQGQARLVGDVDYAGVSKKASMITPVPGGVGPVTVAMVIKNTLIAYKNTLQKNSLSDQFKK</sequence>
<evidence type="ECO:0000256" key="2">
    <source>
        <dbReference type="ARBA" id="ARBA00012776"/>
    </source>
</evidence>
<keyword evidence="8" id="KW-0732">Signal</keyword>
<dbReference type="Gene3D" id="3.40.50.10860">
    <property type="entry name" value="Leucine Dehydrogenase, chain A, domain 1"/>
    <property type="match status" value="1"/>
</dbReference>
<comment type="catalytic activity">
    <reaction evidence="7">
        <text>(6R)-5,10-methenyltetrahydrofolate + H2O = (6R)-10-formyltetrahydrofolate + H(+)</text>
        <dbReference type="Rhea" id="RHEA:23700"/>
        <dbReference type="ChEBI" id="CHEBI:15377"/>
        <dbReference type="ChEBI" id="CHEBI:15378"/>
        <dbReference type="ChEBI" id="CHEBI:57455"/>
        <dbReference type="ChEBI" id="CHEBI:195366"/>
        <dbReference type="EC" id="3.5.4.9"/>
    </reaction>
</comment>
<feature type="domain" description="Tetrahydrofolate dehydrogenase/cyclohydrolase catalytic" evidence="9">
    <location>
        <begin position="109"/>
        <end position="224"/>
    </location>
</feature>
<dbReference type="SUPFAM" id="SSF51735">
    <property type="entry name" value="NAD(P)-binding Rossmann-fold domains"/>
    <property type="match status" value="1"/>
</dbReference>
<dbReference type="EC" id="3.5.4.9" evidence="2"/>
<dbReference type="InterPro" id="IPR020630">
    <property type="entry name" value="THF_DH/CycHdrlase_cat_dom"/>
</dbReference>
<comment type="subunit">
    <text evidence="1">Homodimer.</text>
</comment>
<dbReference type="FunFam" id="3.40.50.720:FF:000189">
    <property type="entry name" value="Bifunctional protein FolD"/>
    <property type="match status" value="1"/>
</dbReference>
<dbReference type="GO" id="GO:0004477">
    <property type="term" value="F:methenyltetrahydrofolate cyclohydrolase activity"/>
    <property type="evidence" value="ECO:0007669"/>
    <property type="project" value="UniProtKB-EC"/>
</dbReference>
<feature type="signal peptide" evidence="8">
    <location>
        <begin position="1"/>
        <end position="22"/>
    </location>
</feature>
<evidence type="ECO:0000259" key="9">
    <source>
        <dbReference type="Pfam" id="PF00763"/>
    </source>
</evidence>
<proteinExistence type="inferred from homology"/>
<comment type="caution">
    <text evidence="11">The sequence shown here is derived from an EMBL/GenBank/DDBJ whole genome shotgun (WGS) entry which is preliminary data.</text>
</comment>
<evidence type="ECO:0000259" key="10">
    <source>
        <dbReference type="Pfam" id="PF02882"/>
    </source>
</evidence>
<feature type="chain" id="PRO_5043450206" description="methenyltetrahydrofolate cyclohydrolase" evidence="8">
    <location>
        <begin position="23"/>
        <end position="404"/>
    </location>
</feature>
<evidence type="ECO:0000313" key="12">
    <source>
        <dbReference type="Proteomes" id="UP000735302"/>
    </source>
</evidence>
<dbReference type="PANTHER" id="PTHR48099:SF11">
    <property type="entry name" value="BIFUNCTIONAL METHYLENETETRAHYDROFOLATE DEHYDROGENASE_CYCLOHYDROLASE, MITOCHONDRIAL"/>
    <property type="match status" value="1"/>
</dbReference>
<dbReference type="GO" id="GO:0035999">
    <property type="term" value="P:tetrahydrofolate interconversion"/>
    <property type="evidence" value="ECO:0007669"/>
    <property type="project" value="TreeGrafter"/>
</dbReference>
<dbReference type="FunFam" id="3.40.50.10860:FF:000005">
    <property type="entry name" value="C-1-tetrahydrofolate synthase, cytoplasmic, putative"/>
    <property type="match status" value="1"/>
</dbReference>
<evidence type="ECO:0000256" key="5">
    <source>
        <dbReference type="ARBA" id="ARBA00023002"/>
    </source>
</evidence>
<evidence type="ECO:0000256" key="8">
    <source>
        <dbReference type="SAM" id="SignalP"/>
    </source>
</evidence>
<keyword evidence="4" id="KW-0378">Hydrolase</keyword>
<dbReference type="GO" id="GO:0005739">
    <property type="term" value="C:mitochondrion"/>
    <property type="evidence" value="ECO:0007669"/>
    <property type="project" value="TreeGrafter"/>
</dbReference>
<keyword evidence="6" id="KW-0511">Multifunctional enzyme</keyword>
<keyword evidence="5" id="KW-0560">Oxidoreductase</keyword>
<dbReference type="SUPFAM" id="SSF53223">
    <property type="entry name" value="Aminoacid dehydrogenase-like, N-terminal domain"/>
    <property type="match status" value="1"/>
</dbReference>
<dbReference type="Pfam" id="PF02882">
    <property type="entry name" value="THF_DHG_CYH_C"/>
    <property type="match status" value="1"/>
</dbReference>
<name>A0AAV4D9E4_9GAST</name>
<feature type="domain" description="Tetrahydrofolate dehydrogenase/cyclohydrolase NAD(P)-binding" evidence="10">
    <location>
        <begin position="243"/>
        <end position="391"/>
    </location>
</feature>
<dbReference type="PANTHER" id="PTHR48099">
    <property type="entry name" value="C-1-TETRAHYDROFOLATE SYNTHASE, CYTOPLASMIC-RELATED"/>
    <property type="match status" value="1"/>
</dbReference>
<dbReference type="GO" id="GO:0004488">
    <property type="term" value="F:methylenetetrahydrofolate dehydrogenase (NADP+) activity"/>
    <property type="evidence" value="ECO:0007669"/>
    <property type="project" value="InterPro"/>
</dbReference>
<dbReference type="InterPro" id="IPR020631">
    <property type="entry name" value="THF_DH/CycHdrlase_NAD-bd_dom"/>
</dbReference>
<dbReference type="AlphaFoldDB" id="A0AAV4D9E4"/>
<dbReference type="GO" id="GO:0004487">
    <property type="term" value="F:methylenetetrahydrofolate dehydrogenase (NAD+) activity"/>
    <property type="evidence" value="ECO:0007669"/>
    <property type="project" value="TreeGrafter"/>
</dbReference>
<dbReference type="CDD" id="cd01080">
    <property type="entry name" value="NAD_bind_m-THF_DH_Cyclohyd"/>
    <property type="match status" value="1"/>
</dbReference>
<organism evidence="11 12">
    <name type="scientific">Plakobranchus ocellatus</name>
    <dbReference type="NCBI Taxonomy" id="259542"/>
    <lineage>
        <taxon>Eukaryota</taxon>
        <taxon>Metazoa</taxon>
        <taxon>Spiralia</taxon>
        <taxon>Lophotrochozoa</taxon>
        <taxon>Mollusca</taxon>
        <taxon>Gastropoda</taxon>
        <taxon>Heterobranchia</taxon>
        <taxon>Euthyneura</taxon>
        <taxon>Panpulmonata</taxon>
        <taxon>Sacoglossa</taxon>
        <taxon>Placobranchoidea</taxon>
        <taxon>Plakobranchidae</taxon>
        <taxon>Plakobranchus</taxon>
    </lineage>
</organism>
<dbReference type="Proteomes" id="UP000735302">
    <property type="component" value="Unassembled WGS sequence"/>
</dbReference>
<dbReference type="Pfam" id="PF00763">
    <property type="entry name" value="THF_DHG_CYH"/>
    <property type="match status" value="1"/>
</dbReference>
<evidence type="ECO:0000256" key="6">
    <source>
        <dbReference type="ARBA" id="ARBA00023268"/>
    </source>
</evidence>
<dbReference type="InterPro" id="IPR046346">
    <property type="entry name" value="Aminoacid_DH-like_N_sf"/>
</dbReference>
<dbReference type="EMBL" id="BLXT01007642">
    <property type="protein sequence ID" value="GFO40804.1"/>
    <property type="molecule type" value="Genomic_DNA"/>
</dbReference>
<dbReference type="Gene3D" id="3.40.50.720">
    <property type="entry name" value="NAD(P)-binding Rossmann-like Domain"/>
    <property type="match status" value="1"/>
</dbReference>
<keyword evidence="3" id="KW-0554">One-carbon metabolism</keyword>
<keyword evidence="12" id="KW-1185">Reference proteome</keyword>
<protein>
    <recommendedName>
        <fullName evidence="2">methenyltetrahydrofolate cyclohydrolase</fullName>
        <ecNumber evidence="2">3.5.4.9</ecNumber>
    </recommendedName>
</protein>
<evidence type="ECO:0000313" key="11">
    <source>
        <dbReference type="EMBL" id="GFO40804.1"/>
    </source>
</evidence>
<dbReference type="PRINTS" id="PR00085">
    <property type="entry name" value="THFDHDRGNASE"/>
</dbReference>